<dbReference type="FunFam" id="3.40.50.720:FF:000084">
    <property type="entry name" value="Short-chain dehydrogenase reductase"/>
    <property type="match status" value="1"/>
</dbReference>
<keyword evidence="2" id="KW-0560">Oxidoreductase</keyword>
<name>A0A2S0VMY4_9ALTE</name>
<sequence length="259" mass="27218">MINISDKHSLTGEVALVTGGGSGIGFAIAKALIEAGCKVCITGRRANMLESAISELGKTGENVTFYAGDVTRAEHRTAMVTHTTEQFGQSISILVNNAGQNIKQPALDVSAEDFDAVLDTHVKAAFALSQLVAPNMLENQKGSIIFLASMASYMGVPNVIAYTTAKSAVLGLTRGLAAEWSSQGIRVNAIAPGWIHTPMTDKAFSNDPARKEKVLTRTPMQKMGDPEDIAQMAAYLCSPAAKFITGQCIPVDGGAAIGF</sequence>
<gene>
    <name evidence="5" type="ORF">C2869_03615</name>
</gene>
<reference evidence="5 6" key="1">
    <citation type="submission" date="2018-01" db="EMBL/GenBank/DDBJ databases">
        <title>Genome sequence of a Cantenovulum-like bacteria.</title>
        <authorList>
            <person name="Tan W.R."/>
            <person name="Lau N.-S."/>
            <person name="Go F."/>
            <person name="Amirul A.-A.A."/>
        </authorList>
    </citation>
    <scope>NUCLEOTIDE SEQUENCE [LARGE SCALE GENOMIC DNA]</scope>
    <source>
        <strain evidence="5 6">CCB-QB4</strain>
    </source>
</reference>
<dbReference type="PROSITE" id="PS00061">
    <property type="entry name" value="ADH_SHORT"/>
    <property type="match status" value="1"/>
</dbReference>
<dbReference type="EMBL" id="CP026604">
    <property type="protein sequence ID" value="AWB65577.1"/>
    <property type="molecule type" value="Genomic_DNA"/>
</dbReference>
<dbReference type="Proteomes" id="UP000244441">
    <property type="component" value="Chromosome"/>
</dbReference>
<dbReference type="KEGG" id="cate:C2869_03615"/>
<dbReference type="PRINTS" id="PR00081">
    <property type="entry name" value="GDHRDH"/>
</dbReference>
<dbReference type="InterPro" id="IPR036291">
    <property type="entry name" value="NAD(P)-bd_dom_sf"/>
</dbReference>
<keyword evidence="3" id="KW-0520">NAD</keyword>
<dbReference type="Pfam" id="PF13561">
    <property type="entry name" value="adh_short_C2"/>
    <property type="match status" value="1"/>
</dbReference>
<dbReference type="PANTHER" id="PTHR24321:SF8">
    <property type="entry name" value="ESTRADIOL 17-BETA-DEHYDROGENASE 8-RELATED"/>
    <property type="match status" value="1"/>
</dbReference>
<keyword evidence="6" id="KW-1185">Reference proteome</keyword>
<dbReference type="PRINTS" id="PR00080">
    <property type="entry name" value="SDRFAMILY"/>
</dbReference>
<protein>
    <submittedName>
        <fullName evidence="5">3-oxoacyl-ACP reductase</fullName>
    </submittedName>
</protein>
<dbReference type="AlphaFoldDB" id="A0A2S0VMY4"/>
<dbReference type="SMART" id="SM00822">
    <property type="entry name" value="PKS_KR"/>
    <property type="match status" value="1"/>
</dbReference>
<evidence type="ECO:0000256" key="3">
    <source>
        <dbReference type="ARBA" id="ARBA00023027"/>
    </source>
</evidence>
<dbReference type="NCBIfam" id="NF005559">
    <property type="entry name" value="PRK07231.1"/>
    <property type="match status" value="1"/>
</dbReference>
<comment type="similarity">
    <text evidence="1">Belongs to the short-chain dehydrogenases/reductases (SDR) family.</text>
</comment>
<proteinExistence type="inferred from homology"/>
<dbReference type="NCBIfam" id="NF009466">
    <property type="entry name" value="PRK12826.1-2"/>
    <property type="match status" value="1"/>
</dbReference>
<dbReference type="CDD" id="cd05233">
    <property type="entry name" value="SDR_c"/>
    <property type="match status" value="1"/>
</dbReference>
<dbReference type="GO" id="GO:0016491">
    <property type="term" value="F:oxidoreductase activity"/>
    <property type="evidence" value="ECO:0007669"/>
    <property type="project" value="UniProtKB-KW"/>
</dbReference>
<dbReference type="PANTHER" id="PTHR24321">
    <property type="entry name" value="DEHYDROGENASES, SHORT CHAIN"/>
    <property type="match status" value="1"/>
</dbReference>
<dbReference type="InterPro" id="IPR002347">
    <property type="entry name" value="SDR_fam"/>
</dbReference>
<dbReference type="Gene3D" id="3.40.50.720">
    <property type="entry name" value="NAD(P)-binding Rossmann-like Domain"/>
    <property type="match status" value="1"/>
</dbReference>
<feature type="domain" description="Ketoreductase" evidence="4">
    <location>
        <begin position="13"/>
        <end position="197"/>
    </location>
</feature>
<dbReference type="OrthoDB" id="9803333at2"/>
<dbReference type="InterPro" id="IPR020904">
    <property type="entry name" value="Sc_DH/Rdtase_CS"/>
</dbReference>
<accession>A0A2S0VMY4</accession>
<evidence type="ECO:0000313" key="5">
    <source>
        <dbReference type="EMBL" id="AWB65577.1"/>
    </source>
</evidence>
<evidence type="ECO:0000256" key="1">
    <source>
        <dbReference type="ARBA" id="ARBA00006484"/>
    </source>
</evidence>
<organism evidence="5 6">
    <name type="scientific">Saccharobesus litoralis</name>
    <dbReference type="NCBI Taxonomy" id="2172099"/>
    <lineage>
        <taxon>Bacteria</taxon>
        <taxon>Pseudomonadati</taxon>
        <taxon>Pseudomonadota</taxon>
        <taxon>Gammaproteobacteria</taxon>
        <taxon>Alteromonadales</taxon>
        <taxon>Alteromonadaceae</taxon>
        <taxon>Saccharobesus</taxon>
    </lineage>
</organism>
<evidence type="ECO:0000259" key="4">
    <source>
        <dbReference type="SMART" id="SM00822"/>
    </source>
</evidence>
<evidence type="ECO:0000313" key="6">
    <source>
        <dbReference type="Proteomes" id="UP000244441"/>
    </source>
</evidence>
<evidence type="ECO:0000256" key="2">
    <source>
        <dbReference type="ARBA" id="ARBA00023002"/>
    </source>
</evidence>
<dbReference type="RefSeq" id="WP_108601653.1">
    <property type="nucleotide sequence ID" value="NZ_CP026604.1"/>
</dbReference>
<dbReference type="InterPro" id="IPR057326">
    <property type="entry name" value="KR_dom"/>
</dbReference>
<dbReference type="SUPFAM" id="SSF51735">
    <property type="entry name" value="NAD(P)-binding Rossmann-fold domains"/>
    <property type="match status" value="1"/>
</dbReference>